<reference evidence="1 2" key="1">
    <citation type="journal article" date="2020" name="Cell">
        <title>Large-Scale Comparative Analyses of Tick Genomes Elucidate Their Genetic Diversity and Vector Capacities.</title>
        <authorList>
            <consortium name="Tick Genome and Microbiome Consortium (TIGMIC)"/>
            <person name="Jia N."/>
            <person name="Wang J."/>
            <person name="Shi W."/>
            <person name="Du L."/>
            <person name="Sun Y."/>
            <person name="Zhan W."/>
            <person name="Jiang J.F."/>
            <person name="Wang Q."/>
            <person name="Zhang B."/>
            <person name="Ji P."/>
            <person name="Bell-Sakyi L."/>
            <person name="Cui X.M."/>
            <person name="Yuan T.T."/>
            <person name="Jiang B.G."/>
            <person name="Yang W.F."/>
            <person name="Lam T.T."/>
            <person name="Chang Q.C."/>
            <person name="Ding S.J."/>
            <person name="Wang X.J."/>
            <person name="Zhu J.G."/>
            <person name="Ruan X.D."/>
            <person name="Zhao L."/>
            <person name="Wei J.T."/>
            <person name="Ye R.Z."/>
            <person name="Que T.C."/>
            <person name="Du C.H."/>
            <person name="Zhou Y.H."/>
            <person name="Cheng J.X."/>
            <person name="Dai P.F."/>
            <person name="Guo W.B."/>
            <person name="Han X.H."/>
            <person name="Huang E.J."/>
            <person name="Li L.F."/>
            <person name="Wei W."/>
            <person name="Gao Y.C."/>
            <person name="Liu J.Z."/>
            <person name="Shao H.Z."/>
            <person name="Wang X."/>
            <person name="Wang C.C."/>
            <person name="Yang T.C."/>
            <person name="Huo Q.B."/>
            <person name="Li W."/>
            <person name="Chen H.Y."/>
            <person name="Chen S.E."/>
            <person name="Zhou L.G."/>
            <person name="Ni X.B."/>
            <person name="Tian J.H."/>
            <person name="Sheng Y."/>
            <person name="Liu T."/>
            <person name="Pan Y.S."/>
            <person name="Xia L.Y."/>
            <person name="Li J."/>
            <person name="Zhao F."/>
            <person name="Cao W.C."/>
        </authorList>
    </citation>
    <scope>NUCLEOTIDE SEQUENCE [LARGE SCALE GENOMIC DNA]</scope>
    <source>
        <strain evidence="1">HaeL-2018</strain>
    </source>
</reference>
<evidence type="ECO:0000313" key="2">
    <source>
        <dbReference type="Proteomes" id="UP000821853"/>
    </source>
</evidence>
<protein>
    <submittedName>
        <fullName evidence="1">Uncharacterized protein</fullName>
    </submittedName>
</protein>
<accession>A0A9J6H1R3</accession>
<dbReference type="Proteomes" id="UP000821853">
    <property type="component" value="Chromosome 9"/>
</dbReference>
<dbReference type="AlphaFoldDB" id="A0A9J6H1R3"/>
<name>A0A9J6H1R3_HAELO</name>
<keyword evidence="2" id="KW-1185">Reference proteome</keyword>
<gene>
    <name evidence="1" type="ORF">HPB48_015859</name>
</gene>
<dbReference type="VEuPathDB" id="VectorBase:HLOH_044324"/>
<dbReference type="EMBL" id="JABSTR010000011">
    <property type="protein sequence ID" value="KAH9381573.1"/>
    <property type="molecule type" value="Genomic_DNA"/>
</dbReference>
<proteinExistence type="predicted"/>
<organism evidence="1 2">
    <name type="scientific">Haemaphysalis longicornis</name>
    <name type="common">Bush tick</name>
    <dbReference type="NCBI Taxonomy" id="44386"/>
    <lineage>
        <taxon>Eukaryota</taxon>
        <taxon>Metazoa</taxon>
        <taxon>Ecdysozoa</taxon>
        <taxon>Arthropoda</taxon>
        <taxon>Chelicerata</taxon>
        <taxon>Arachnida</taxon>
        <taxon>Acari</taxon>
        <taxon>Parasitiformes</taxon>
        <taxon>Ixodida</taxon>
        <taxon>Ixodoidea</taxon>
        <taxon>Ixodidae</taxon>
        <taxon>Haemaphysalinae</taxon>
        <taxon>Haemaphysalis</taxon>
    </lineage>
</organism>
<comment type="caution">
    <text evidence="1">The sequence shown here is derived from an EMBL/GenBank/DDBJ whole genome shotgun (WGS) entry which is preliminary data.</text>
</comment>
<dbReference type="OMA" id="YSSYPAF"/>
<evidence type="ECO:0000313" key="1">
    <source>
        <dbReference type="EMBL" id="KAH9381573.1"/>
    </source>
</evidence>
<sequence>MHPEHHSGWRKARAEAISRQYSRDADAVFTDAAAYSSYPAFALAVSPAQGGQAITASVKTLSPAEAEEAAIPLAISSTQATTVVTDSQQACRHFQAGTVHAAVRAMLLRHPPQR</sequence>